<dbReference type="STRING" id="41875.K8FC01"/>
<keyword evidence="2 10" id="KW-0150">Chloroplast</keyword>
<dbReference type="RefSeq" id="XP_007509390.1">
    <property type="nucleotide sequence ID" value="XM_007509328.1"/>
</dbReference>
<dbReference type="GO" id="GO:0050567">
    <property type="term" value="F:glutaminyl-tRNA synthase (glutamine-hydrolyzing) activity"/>
    <property type="evidence" value="ECO:0007669"/>
    <property type="project" value="UniProtKB-UniRule"/>
</dbReference>
<dbReference type="GO" id="GO:0005524">
    <property type="term" value="F:ATP binding"/>
    <property type="evidence" value="ECO:0007669"/>
    <property type="project" value="UniProtKB-KW"/>
</dbReference>
<dbReference type="Pfam" id="PF02934">
    <property type="entry name" value="GatB_N"/>
    <property type="match status" value="1"/>
</dbReference>
<evidence type="ECO:0000313" key="13">
    <source>
        <dbReference type="EMBL" id="CCO19193.1"/>
    </source>
</evidence>
<dbReference type="NCBIfam" id="TIGR00133">
    <property type="entry name" value="gatB"/>
    <property type="match status" value="1"/>
</dbReference>
<dbReference type="GO" id="GO:0009507">
    <property type="term" value="C:chloroplast"/>
    <property type="evidence" value="ECO:0007669"/>
    <property type="project" value="UniProtKB-SubCell"/>
</dbReference>
<comment type="subcellular location">
    <subcellularLocation>
        <location evidence="10">Mitochondrion</location>
    </subcellularLocation>
    <subcellularLocation>
        <location evidence="10">Plastid</location>
        <location evidence="10">Chloroplast</location>
    </subcellularLocation>
</comment>
<name>K8FC01_9CHLO</name>
<dbReference type="Proteomes" id="UP000198341">
    <property type="component" value="Chromosome 13"/>
</dbReference>
<dbReference type="NCBIfam" id="NF004012">
    <property type="entry name" value="PRK05477.1-2"/>
    <property type="match status" value="1"/>
</dbReference>
<dbReference type="GO" id="GO:0030956">
    <property type="term" value="C:glutamyl-tRNA(Gln) amidotransferase complex"/>
    <property type="evidence" value="ECO:0007669"/>
    <property type="project" value="UniProtKB-UniRule"/>
</dbReference>
<dbReference type="InterPro" id="IPR006075">
    <property type="entry name" value="Asn/Gln-tRNA_Trfase_suB/E_cat"/>
</dbReference>
<dbReference type="Pfam" id="PF02637">
    <property type="entry name" value="GatB_Yqey"/>
    <property type="match status" value="1"/>
</dbReference>
<gene>
    <name evidence="10" type="primary">GATB</name>
    <name evidence="13" type="ordered locus">Bathy13g01420</name>
</gene>
<dbReference type="eggNOG" id="KOG2438">
    <property type="taxonomic scope" value="Eukaryota"/>
</dbReference>
<keyword evidence="4 10" id="KW-0934">Plastid</keyword>
<dbReference type="GO" id="GO:0005739">
    <property type="term" value="C:mitochondrion"/>
    <property type="evidence" value="ECO:0007669"/>
    <property type="project" value="UniProtKB-SubCell"/>
</dbReference>
<evidence type="ECO:0000256" key="9">
    <source>
        <dbReference type="ARBA" id="ARBA00047913"/>
    </source>
</evidence>
<dbReference type="SUPFAM" id="SSF89095">
    <property type="entry name" value="GatB/YqeY motif"/>
    <property type="match status" value="2"/>
</dbReference>
<sequence length="620" mass="68609">MRSASRLRLLKSLGGGKEDKAVGGGSLGSSSFVFFRRQTTPFKGFLSRSLRTTSNARDDDDDDDDVKNPLRRRGAHEEEGVVVGLEIHLQLTSLKTKLFSPGSVLRVDGGSASGSPVVHAFDRAEPGTLPSPVNEAAVQCALKLATALHATCEKVSEFDRKHYFYGDLPHGYQITQHRKPILTGGRINENVRVERVQLEMDTGKTLSSLSSSSSSEKSSNVVDLSRAGATLLEIVTKPDIRSEEHAVETVSDVIQMARYLEISDANMEDGSIRVDVNVSVRRRRNDPDSNDDDATTKSTSVSSERTEIKNLNSLRSIRNAIKYEKERHGRYLDGVVGAEKVERETRSWDEKLNKTIVLRSKESLLDYRFMREPDVLPIVLTDEEIELARNSVREMPKAALERLKNLGVSEEHAKFLSLHPSSVKYFDDIVSLCVIDASVFPSLSKEDVKSVANFVCVEIVGALRDAGVGTKGKPPFLGIESKTNLHPERVRDVLKSLRVHKTISGRMAKDVIKLLARNDSRSIDEILEQELGGSLIQNNNDSGKENPTKEKSIGSADEEGEQNLDATCQSVVQDLAEEREAIKKNPKVFGAFVGEVMKRTRGRADPKQVSATLRKLLDEY</sequence>
<keyword evidence="5 10" id="KW-0547">Nucleotide-binding</keyword>
<protein>
    <recommendedName>
        <fullName evidence="10">Glutamyl-tRNA(Gln) amidotransferase subunit B, chloroplastic/mitochondrial</fullName>
        <shortName evidence="10">Glu-AdT subunit B</shortName>
        <ecNumber evidence="10">6.3.5.-</ecNumber>
    </recommendedName>
</protein>
<dbReference type="GO" id="GO:0032543">
    <property type="term" value="P:mitochondrial translation"/>
    <property type="evidence" value="ECO:0007669"/>
    <property type="project" value="UniProtKB-UniRule"/>
</dbReference>
<dbReference type="SMART" id="SM00845">
    <property type="entry name" value="GatB_Yqey"/>
    <property type="match status" value="1"/>
</dbReference>
<keyword evidence="3 10" id="KW-0436">Ligase</keyword>
<evidence type="ECO:0000256" key="4">
    <source>
        <dbReference type="ARBA" id="ARBA00022640"/>
    </source>
</evidence>
<dbReference type="EC" id="6.3.5.-" evidence="10"/>
<dbReference type="InterPro" id="IPR018027">
    <property type="entry name" value="Asn/Gln_amidotransferase"/>
</dbReference>
<feature type="region of interest" description="Disordered" evidence="11">
    <location>
        <begin position="283"/>
        <end position="305"/>
    </location>
</feature>
<feature type="region of interest" description="Disordered" evidence="11">
    <location>
        <begin position="53"/>
        <end position="73"/>
    </location>
</feature>
<keyword evidence="14" id="KW-1185">Reference proteome</keyword>
<dbReference type="EMBL" id="FO082266">
    <property type="protein sequence ID" value="CCO19193.1"/>
    <property type="molecule type" value="Genomic_DNA"/>
</dbReference>
<comment type="catalytic activity">
    <reaction evidence="9 10">
        <text>L-glutamyl-tRNA(Gln) + L-glutamine + ATP + H2O = L-glutaminyl-tRNA(Gln) + L-glutamate + ADP + phosphate + H(+)</text>
        <dbReference type="Rhea" id="RHEA:17521"/>
        <dbReference type="Rhea" id="RHEA-COMP:9681"/>
        <dbReference type="Rhea" id="RHEA-COMP:9684"/>
        <dbReference type="ChEBI" id="CHEBI:15377"/>
        <dbReference type="ChEBI" id="CHEBI:15378"/>
        <dbReference type="ChEBI" id="CHEBI:29985"/>
        <dbReference type="ChEBI" id="CHEBI:30616"/>
        <dbReference type="ChEBI" id="CHEBI:43474"/>
        <dbReference type="ChEBI" id="CHEBI:58359"/>
        <dbReference type="ChEBI" id="CHEBI:78520"/>
        <dbReference type="ChEBI" id="CHEBI:78521"/>
        <dbReference type="ChEBI" id="CHEBI:456216"/>
    </reaction>
</comment>
<organism evidence="13 14">
    <name type="scientific">Bathycoccus prasinos</name>
    <dbReference type="NCBI Taxonomy" id="41875"/>
    <lineage>
        <taxon>Eukaryota</taxon>
        <taxon>Viridiplantae</taxon>
        <taxon>Chlorophyta</taxon>
        <taxon>Mamiellophyceae</taxon>
        <taxon>Mamiellales</taxon>
        <taxon>Bathycoccaceae</taxon>
        <taxon>Bathycoccus</taxon>
    </lineage>
</organism>
<dbReference type="InterPro" id="IPR017959">
    <property type="entry name" value="Asn/Gln-tRNA_amidoTrfase_suB/E"/>
</dbReference>
<comment type="subunit">
    <text evidence="10">Subunit of the heterotrimeric GatCAB amidotransferase (AdT) complex, composed of A, B and C subunits.</text>
</comment>
<feature type="region of interest" description="Disordered" evidence="11">
    <location>
        <begin position="203"/>
        <end position="222"/>
    </location>
</feature>
<evidence type="ECO:0000256" key="2">
    <source>
        <dbReference type="ARBA" id="ARBA00022528"/>
    </source>
</evidence>
<dbReference type="PANTHER" id="PTHR11659">
    <property type="entry name" value="GLUTAMYL-TRNA GLN AMIDOTRANSFERASE SUBUNIT B MITOCHONDRIAL AND PROKARYOTIC PET112-RELATED"/>
    <property type="match status" value="1"/>
</dbReference>
<dbReference type="AlphaFoldDB" id="K8FC01"/>
<comment type="function">
    <text evidence="10">Allows the formation of correctly charged Gln-tRNA(Gln) through the transamidation of misacylated Glu-tRNA(Gln) in chloroplasts and mitochondria. The reaction takes place in the presence of glutamine and ATP through an activated gamma-phospho-Glu-tRNA(Gln).</text>
</comment>
<evidence type="ECO:0000256" key="10">
    <source>
        <dbReference type="HAMAP-Rule" id="MF_03147"/>
    </source>
</evidence>
<evidence type="ECO:0000256" key="6">
    <source>
        <dbReference type="ARBA" id="ARBA00022840"/>
    </source>
</evidence>
<feature type="compositionally biased region" description="Polar residues" evidence="11">
    <location>
        <begin position="296"/>
        <end position="305"/>
    </location>
</feature>
<keyword evidence="7 10" id="KW-0648">Protein biosynthesis</keyword>
<dbReference type="InterPro" id="IPR014746">
    <property type="entry name" value="Gln_synth/guanido_kin_cat_dom"/>
</dbReference>
<dbReference type="InterPro" id="IPR023168">
    <property type="entry name" value="GatB_Yqey_C_2"/>
</dbReference>
<evidence type="ECO:0000256" key="8">
    <source>
        <dbReference type="ARBA" id="ARBA00023128"/>
    </source>
</evidence>
<dbReference type="InterPro" id="IPR004413">
    <property type="entry name" value="GatB"/>
</dbReference>
<dbReference type="Gene3D" id="1.10.10.410">
    <property type="match status" value="1"/>
</dbReference>
<feature type="region of interest" description="Disordered" evidence="11">
    <location>
        <begin position="534"/>
        <end position="562"/>
    </location>
</feature>
<keyword evidence="6 10" id="KW-0067">ATP-binding</keyword>
<accession>K8FC01</accession>
<evidence type="ECO:0000256" key="11">
    <source>
        <dbReference type="SAM" id="MobiDB-lite"/>
    </source>
</evidence>
<evidence type="ECO:0000259" key="12">
    <source>
        <dbReference type="SMART" id="SM00845"/>
    </source>
</evidence>
<proteinExistence type="inferred from homology"/>
<feature type="compositionally biased region" description="Basic and acidic residues" evidence="11">
    <location>
        <begin position="542"/>
        <end position="552"/>
    </location>
</feature>
<feature type="domain" description="Asn/Gln amidotransferase" evidence="12">
    <location>
        <begin position="424"/>
        <end position="617"/>
    </location>
</feature>
<evidence type="ECO:0000256" key="1">
    <source>
        <dbReference type="ARBA" id="ARBA00005306"/>
    </source>
</evidence>
<reference evidence="13 14" key="1">
    <citation type="submission" date="2011-10" db="EMBL/GenBank/DDBJ databases">
        <authorList>
            <person name="Genoscope - CEA"/>
        </authorList>
    </citation>
    <scope>NUCLEOTIDE SEQUENCE [LARGE SCALE GENOMIC DNA]</scope>
    <source>
        <strain evidence="13 14">RCC 1105</strain>
    </source>
</reference>
<keyword evidence="8 10" id="KW-0496">Mitochondrion</keyword>
<comment type="similarity">
    <text evidence="1 10">Belongs to the GatB/GatE family. GatB subfamily.</text>
</comment>
<dbReference type="PANTHER" id="PTHR11659:SF0">
    <property type="entry name" value="GLUTAMYL-TRNA(GLN) AMIDOTRANSFERASE SUBUNIT B, MITOCHONDRIAL"/>
    <property type="match status" value="1"/>
</dbReference>
<evidence type="ECO:0000256" key="5">
    <source>
        <dbReference type="ARBA" id="ARBA00022741"/>
    </source>
</evidence>
<dbReference type="SUPFAM" id="SSF55931">
    <property type="entry name" value="Glutamine synthetase/guanido kinase"/>
    <property type="match status" value="1"/>
</dbReference>
<dbReference type="HAMAP" id="MF_00121">
    <property type="entry name" value="GatB"/>
    <property type="match status" value="1"/>
</dbReference>
<evidence type="ECO:0000256" key="3">
    <source>
        <dbReference type="ARBA" id="ARBA00022598"/>
    </source>
</evidence>
<evidence type="ECO:0000313" key="14">
    <source>
        <dbReference type="Proteomes" id="UP000198341"/>
    </source>
</evidence>
<feature type="compositionally biased region" description="Low complexity" evidence="11">
    <location>
        <begin position="207"/>
        <end position="219"/>
    </location>
</feature>
<dbReference type="InterPro" id="IPR003789">
    <property type="entry name" value="Asn/Gln_tRNA_amidoTrase-B-like"/>
</dbReference>
<dbReference type="GeneID" id="19012094"/>
<dbReference type="GO" id="GO:0070681">
    <property type="term" value="P:glutaminyl-tRNAGln biosynthesis via transamidation"/>
    <property type="evidence" value="ECO:0007669"/>
    <property type="project" value="UniProtKB-UniRule"/>
</dbReference>
<dbReference type="OrthoDB" id="495931at2759"/>
<evidence type="ECO:0000256" key="7">
    <source>
        <dbReference type="ARBA" id="ARBA00022917"/>
    </source>
</evidence>
<dbReference type="KEGG" id="bpg:Bathy13g01420"/>